<evidence type="ECO:0000256" key="15">
    <source>
        <dbReference type="ARBA" id="ARBA00023277"/>
    </source>
</evidence>
<evidence type="ECO:0000256" key="9">
    <source>
        <dbReference type="ARBA" id="ARBA00022723"/>
    </source>
</evidence>
<keyword evidence="17" id="KW-0449">Lipoprotein</keyword>
<keyword evidence="18" id="KW-0961">Cell wall biogenesis/degradation</keyword>
<evidence type="ECO:0000313" key="25">
    <source>
        <dbReference type="Proteomes" id="UP000235388"/>
    </source>
</evidence>
<keyword evidence="22" id="KW-0812">Transmembrane</keyword>
<comment type="caution">
    <text evidence="24">The sequence shown here is derived from an EMBL/GenBank/DDBJ whole genome shotgun (WGS) entry which is preliminary data.</text>
</comment>
<evidence type="ECO:0000256" key="13">
    <source>
        <dbReference type="ARBA" id="ARBA00023136"/>
    </source>
</evidence>
<evidence type="ECO:0000256" key="10">
    <source>
        <dbReference type="ARBA" id="ARBA00022729"/>
    </source>
</evidence>
<keyword evidence="16" id="KW-0170">Cobalt</keyword>
<name>A0A2N5SG47_9BASI</name>
<keyword evidence="8" id="KW-0336">GPI-anchor</keyword>
<dbReference type="EMBL" id="PGCJ01000989">
    <property type="protein sequence ID" value="PLW12230.1"/>
    <property type="molecule type" value="Genomic_DNA"/>
</dbReference>
<dbReference type="PANTHER" id="PTHR10587:SF133">
    <property type="entry name" value="CHITIN DEACETYLASE 1-RELATED"/>
    <property type="match status" value="1"/>
</dbReference>
<evidence type="ECO:0000256" key="22">
    <source>
        <dbReference type="SAM" id="Phobius"/>
    </source>
</evidence>
<dbReference type="InterPro" id="IPR050248">
    <property type="entry name" value="Polysacc_deacetylase_ArnD"/>
</dbReference>
<keyword evidence="9" id="KW-0479">Metal-binding</keyword>
<evidence type="ECO:0000256" key="14">
    <source>
        <dbReference type="ARBA" id="ARBA00023180"/>
    </source>
</evidence>
<evidence type="ECO:0000256" key="18">
    <source>
        <dbReference type="ARBA" id="ARBA00023316"/>
    </source>
</evidence>
<dbReference type="GO" id="GO:0000272">
    <property type="term" value="P:polysaccharide catabolic process"/>
    <property type="evidence" value="ECO:0007669"/>
    <property type="project" value="UniProtKB-KW"/>
</dbReference>
<organism evidence="24 25">
    <name type="scientific">Puccinia coronata f. sp. avenae</name>
    <dbReference type="NCBI Taxonomy" id="200324"/>
    <lineage>
        <taxon>Eukaryota</taxon>
        <taxon>Fungi</taxon>
        <taxon>Dikarya</taxon>
        <taxon>Basidiomycota</taxon>
        <taxon>Pucciniomycotina</taxon>
        <taxon>Pucciniomycetes</taxon>
        <taxon>Pucciniales</taxon>
        <taxon>Pucciniaceae</taxon>
        <taxon>Puccinia</taxon>
    </lineage>
</organism>
<dbReference type="InterPro" id="IPR011330">
    <property type="entry name" value="Glyco_hydro/deAcase_b/a-brl"/>
</dbReference>
<accession>A0A2N5SG47</accession>
<keyword evidence="12" id="KW-0146">Chitin degradation</keyword>
<dbReference type="GO" id="GO:0004099">
    <property type="term" value="F:chitin deacetylase activity"/>
    <property type="evidence" value="ECO:0007669"/>
    <property type="project" value="UniProtKB-EC"/>
</dbReference>
<dbReference type="EC" id="3.5.1.41" evidence="20"/>
<keyword evidence="7" id="KW-0964">Secreted</keyword>
<evidence type="ECO:0000256" key="2">
    <source>
        <dbReference type="ARBA" id="ARBA00004191"/>
    </source>
</evidence>
<keyword evidence="22" id="KW-1133">Transmembrane helix</keyword>
<keyword evidence="13 22" id="KW-0472">Membrane</keyword>
<evidence type="ECO:0000256" key="4">
    <source>
        <dbReference type="ARBA" id="ARBA00010973"/>
    </source>
</evidence>
<dbReference type="Gene3D" id="3.20.20.370">
    <property type="entry name" value="Glycoside hydrolase/deacetylase"/>
    <property type="match status" value="1"/>
</dbReference>
<dbReference type="GO" id="GO:0005886">
    <property type="term" value="C:plasma membrane"/>
    <property type="evidence" value="ECO:0007669"/>
    <property type="project" value="UniProtKB-SubCell"/>
</dbReference>
<dbReference type="InterPro" id="IPR002509">
    <property type="entry name" value="NODB_dom"/>
</dbReference>
<comment type="catalytic activity">
    <reaction evidence="21">
        <text>[(1-&gt;4)-N-acetyl-beta-D-glucosaminyl](n) + n H2O = chitosan + n acetate</text>
        <dbReference type="Rhea" id="RHEA:10464"/>
        <dbReference type="Rhea" id="RHEA-COMP:9593"/>
        <dbReference type="Rhea" id="RHEA-COMP:9597"/>
        <dbReference type="ChEBI" id="CHEBI:15377"/>
        <dbReference type="ChEBI" id="CHEBI:17029"/>
        <dbReference type="ChEBI" id="CHEBI:30089"/>
        <dbReference type="ChEBI" id="CHEBI:57704"/>
        <dbReference type="EC" id="3.5.1.41"/>
    </reaction>
    <physiologicalReaction direction="left-to-right" evidence="21">
        <dbReference type="Rhea" id="RHEA:10465"/>
    </physiologicalReaction>
</comment>
<dbReference type="CDD" id="cd10952">
    <property type="entry name" value="CE4_MrCDA_like"/>
    <property type="match status" value="1"/>
</dbReference>
<evidence type="ECO:0000256" key="17">
    <source>
        <dbReference type="ARBA" id="ARBA00023288"/>
    </source>
</evidence>
<keyword evidence="19" id="KW-0624">Polysaccharide degradation</keyword>
<keyword evidence="5" id="KW-1003">Cell membrane</keyword>
<evidence type="ECO:0000256" key="19">
    <source>
        <dbReference type="ARBA" id="ARBA00023326"/>
    </source>
</evidence>
<reference evidence="24 25" key="1">
    <citation type="submission" date="2017-11" db="EMBL/GenBank/DDBJ databases">
        <title>De novo assembly and phasing of dikaryotic genomes from two isolates of Puccinia coronata f. sp. avenae, the causal agent of oat crown rust.</title>
        <authorList>
            <person name="Miller M.E."/>
            <person name="Zhang Y."/>
            <person name="Omidvar V."/>
            <person name="Sperschneider J."/>
            <person name="Schwessinger B."/>
            <person name="Raley C."/>
            <person name="Palmer J.M."/>
            <person name="Garnica D."/>
            <person name="Upadhyaya N."/>
            <person name="Rathjen J."/>
            <person name="Taylor J.M."/>
            <person name="Park R.F."/>
            <person name="Dodds P.N."/>
            <person name="Hirsch C.D."/>
            <person name="Kianian S.F."/>
            <person name="Figueroa M."/>
        </authorList>
    </citation>
    <scope>NUCLEOTIDE SEQUENCE [LARGE SCALE GENOMIC DNA]</scope>
    <source>
        <strain evidence="24">12NC29</strain>
    </source>
</reference>
<keyword evidence="6" id="KW-0134">Cell wall</keyword>
<dbReference type="GO" id="GO:0098552">
    <property type="term" value="C:side of membrane"/>
    <property type="evidence" value="ECO:0007669"/>
    <property type="project" value="UniProtKB-KW"/>
</dbReference>
<dbReference type="GO" id="GO:0009272">
    <property type="term" value="P:fungal-type cell wall biogenesis"/>
    <property type="evidence" value="ECO:0007669"/>
    <property type="project" value="UniProtKB-ARBA"/>
</dbReference>
<dbReference type="STRING" id="200324.A0A2N5SG47"/>
<dbReference type="PROSITE" id="PS51677">
    <property type="entry name" value="NODB"/>
    <property type="match status" value="1"/>
</dbReference>
<keyword evidence="15" id="KW-0119">Carbohydrate metabolism</keyword>
<dbReference type="GO" id="GO:0071555">
    <property type="term" value="P:cell wall organization"/>
    <property type="evidence" value="ECO:0007669"/>
    <property type="project" value="UniProtKB-KW"/>
</dbReference>
<evidence type="ECO:0000256" key="12">
    <source>
        <dbReference type="ARBA" id="ARBA00023024"/>
    </source>
</evidence>
<dbReference type="Proteomes" id="UP000235388">
    <property type="component" value="Unassembled WGS sequence"/>
</dbReference>
<evidence type="ECO:0000256" key="6">
    <source>
        <dbReference type="ARBA" id="ARBA00022512"/>
    </source>
</evidence>
<keyword evidence="11" id="KW-0378">Hydrolase</keyword>
<feature type="transmembrane region" description="Helical" evidence="22">
    <location>
        <begin position="580"/>
        <end position="602"/>
    </location>
</feature>
<evidence type="ECO:0000256" key="3">
    <source>
        <dbReference type="ARBA" id="ARBA00004609"/>
    </source>
</evidence>
<comment type="cofactor">
    <cofactor evidence="1">
        <name>Co(2+)</name>
        <dbReference type="ChEBI" id="CHEBI:48828"/>
    </cofactor>
</comment>
<dbReference type="PANTHER" id="PTHR10587">
    <property type="entry name" value="GLYCOSYL TRANSFERASE-RELATED"/>
    <property type="match status" value="1"/>
</dbReference>
<evidence type="ECO:0000256" key="1">
    <source>
        <dbReference type="ARBA" id="ARBA00001941"/>
    </source>
</evidence>
<evidence type="ECO:0000313" key="24">
    <source>
        <dbReference type="EMBL" id="PLW12230.1"/>
    </source>
</evidence>
<dbReference type="SUPFAM" id="SSF88713">
    <property type="entry name" value="Glycoside hydrolase/deacetylase"/>
    <property type="match status" value="1"/>
</dbReference>
<dbReference type="FunFam" id="3.20.20.370:FF:000004">
    <property type="entry name" value="Related to Chitin deacetylase"/>
    <property type="match status" value="1"/>
</dbReference>
<keyword evidence="25" id="KW-1185">Reference proteome</keyword>
<feature type="domain" description="NodB homology" evidence="23">
    <location>
        <begin position="316"/>
        <end position="511"/>
    </location>
</feature>
<evidence type="ECO:0000256" key="21">
    <source>
        <dbReference type="ARBA" id="ARBA00048494"/>
    </source>
</evidence>
<evidence type="ECO:0000256" key="7">
    <source>
        <dbReference type="ARBA" id="ARBA00022525"/>
    </source>
</evidence>
<comment type="similarity">
    <text evidence="4">Belongs to the polysaccharide deacetylase family.</text>
</comment>
<dbReference type="Pfam" id="PF01522">
    <property type="entry name" value="Polysacc_deac_1"/>
    <property type="match status" value="1"/>
</dbReference>
<dbReference type="OrthoDB" id="407355at2759"/>
<evidence type="ECO:0000256" key="5">
    <source>
        <dbReference type="ARBA" id="ARBA00022475"/>
    </source>
</evidence>
<comment type="subcellular location">
    <subcellularLocation>
        <location evidence="3">Cell membrane</location>
        <topology evidence="3">Lipid-anchor</topology>
        <topology evidence="3">GPI-anchor</topology>
    </subcellularLocation>
    <subcellularLocation>
        <location evidence="2">Secreted</location>
        <location evidence="2">Cell wall</location>
    </subcellularLocation>
</comment>
<dbReference type="GO" id="GO:0046872">
    <property type="term" value="F:metal ion binding"/>
    <property type="evidence" value="ECO:0007669"/>
    <property type="project" value="UniProtKB-KW"/>
</dbReference>
<proteinExistence type="inferred from homology"/>
<evidence type="ECO:0000256" key="20">
    <source>
        <dbReference type="ARBA" id="ARBA00024056"/>
    </source>
</evidence>
<evidence type="ECO:0000256" key="11">
    <source>
        <dbReference type="ARBA" id="ARBA00022801"/>
    </source>
</evidence>
<evidence type="ECO:0000256" key="8">
    <source>
        <dbReference type="ARBA" id="ARBA00022622"/>
    </source>
</evidence>
<keyword evidence="14" id="KW-0325">Glycoprotein</keyword>
<sequence length="605" mass="64599">MVKSLPANGALMQQAVEANPQGEPHLHQVRKEALLHFLAAGTTHSPKAGEVGDLGRPWIAWSNKETHPLSLATSQSYRLAASEISTLHRSRNSQYYPYFNHASISSFLIILITPSYHTLMVLYHSMATTVASNRQITSKFFVVTLCSILITSSAAFQTHDLWGRQASYASSVAASPMPTASPVPTVTSSTGDLQTLSYPPIKMSMAPSTSTALPATYTAGTASPIRGAPSLPSANLNVALYPALDRIPPLDSALVKEWMSKIDWSKAPSNSPTGLGGCVNSTNADAVANSGKDQNCWWTCGGCTRSTDIVSCPDKATWGASFDDGPSPDTPTLLNYLDQQKLKTTFFVVGSRVLSRPAMLQYEYQTGHQISVHTWSHPYLTTLSNAEIVAELGWSKKVIKDVLGVTPNTMRPPYGDIDDRVRFIAMQMGLTPIIWTTAPSGQTFDTQDWKISTGIVTPAQVLKNFQSIIAGAPDLPTGFIVLAHDLYPQSVALAVEFVLPAAIAAGNLTIEPIITCLGKPLSEGYIETASSTNSTTTNSTSSKQETSRTAAAGAASKAISAASTISSSPRSSAHGVCPPIYPYLFCTFIAVVSVTAIALLWAQPI</sequence>
<dbReference type="AlphaFoldDB" id="A0A2N5SG47"/>
<evidence type="ECO:0000259" key="23">
    <source>
        <dbReference type="PROSITE" id="PS51677"/>
    </source>
</evidence>
<protein>
    <recommendedName>
        <fullName evidence="20">chitin deacetylase</fullName>
        <ecNumber evidence="20">3.5.1.41</ecNumber>
    </recommendedName>
</protein>
<dbReference type="GO" id="GO:0006032">
    <property type="term" value="P:chitin catabolic process"/>
    <property type="evidence" value="ECO:0007669"/>
    <property type="project" value="UniProtKB-KW"/>
</dbReference>
<keyword evidence="10" id="KW-0732">Signal</keyword>
<evidence type="ECO:0000256" key="16">
    <source>
        <dbReference type="ARBA" id="ARBA00023285"/>
    </source>
</evidence>
<gene>
    <name evidence="24" type="ORF">PCANC_18805</name>
</gene>